<feature type="transmembrane region" description="Helical" evidence="1">
    <location>
        <begin position="318"/>
        <end position="337"/>
    </location>
</feature>
<evidence type="ECO:0000256" key="1">
    <source>
        <dbReference type="SAM" id="Phobius"/>
    </source>
</evidence>
<gene>
    <name evidence="2" type="ORF">COV58_03290</name>
</gene>
<proteinExistence type="predicted"/>
<dbReference type="EMBL" id="PCVM01000076">
    <property type="protein sequence ID" value="PIQ73290.1"/>
    <property type="molecule type" value="Genomic_DNA"/>
</dbReference>
<keyword evidence="1" id="KW-1133">Transmembrane helix</keyword>
<reference evidence="2 3" key="1">
    <citation type="submission" date="2017-09" db="EMBL/GenBank/DDBJ databases">
        <title>Depth-based differentiation of microbial function through sediment-hosted aquifers and enrichment of novel symbionts in the deep terrestrial subsurface.</title>
        <authorList>
            <person name="Probst A.J."/>
            <person name="Ladd B."/>
            <person name="Jarett J.K."/>
            <person name="Geller-Mcgrath D.E."/>
            <person name="Sieber C.M."/>
            <person name="Emerson J.B."/>
            <person name="Anantharaman K."/>
            <person name="Thomas B.C."/>
            <person name="Malmstrom R."/>
            <person name="Stieglmeier M."/>
            <person name="Klingl A."/>
            <person name="Woyke T."/>
            <person name="Ryan C.M."/>
            <person name="Banfield J.F."/>
        </authorList>
    </citation>
    <scope>NUCLEOTIDE SEQUENCE [LARGE SCALE GENOMIC DNA]</scope>
    <source>
        <strain evidence="2">CG11_big_fil_rev_8_21_14_0_20_36_8</strain>
    </source>
</reference>
<name>A0A2M6ITV6_9BACT</name>
<evidence type="ECO:0008006" key="4">
    <source>
        <dbReference type="Google" id="ProtNLM"/>
    </source>
</evidence>
<accession>A0A2M6ITV6</accession>
<evidence type="ECO:0000313" key="2">
    <source>
        <dbReference type="EMBL" id="PIQ73290.1"/>
    </source>
</evidence>
<dbReference type="Proteomes" id="UP000231056">
    <property type="component" value="Unassembled WGS sequence"/>
</dbReference>
<evidence type="ECO:0000313" key="3">
    <source>
        <dbReference type="Proteomes" id="UP000231056"/>
    </source>
</evidence>
<keyword evidence="1" id="KW-0812">Transmembrane</keyword>
<feature type="transmembrane region" description="Helical" evidence="1">
    <location>
        <begin position="133"/>
        <end position="148"/>
    </location>
</feature>
<feature type="transmembrane region" description="Helical" evidence="1">
    <location>
        <begin position="194"/>
        <end position="215"/>
    </location>
</feature>
<dbReference type="AlphaFoldDB" id="A0A2M6ITV6"/>
<keyword evidence="1" id="KW-0472">Membrane</keyword>
<feature type="transmembrane region" description="Helical" evidence="1">
    <location>
        <begin position="154"/>
        <end position="182"/>
    </location>
</feature>
<protein>
    <recommendedName>
        <fullName evidence="4">Glycosyltransferase RgtA/B/C/D-like domain-containing protein</fullName>
    </recommendedName>
</protein>
<sequence>MPFLLNIDSWFGLHFSNVDFATVYQNYDGLLYIVPAKTLYNLKAISNLNLELNLSPTYFAAHLPLYPILIRTLAPLVGFLKSSLLVTLLSSVGLATVFYSFLKTFNLTKAPFILTIIVVLFPRLYVVRSVGSPETLFILLVLSSILFFEKKQYIVAGIFGALSVMTKTPGILLVVAYGFVFVERMIKEKRFSFNWLWIGFIGLGPLLVSTIYWVGYGDFLAYFHSGDNIHLISPYAVFNAEAKWVGTVWLDDILFYYALYIFTVLTLWNTKFRSFFYFTAVFLAATLFVQHRDIARYSLPIWPFAAIAFEKFFTSKRFLILSVLLFPGILLYAWNFMLHNYLPVSDWTAFL</sequence>
<organism evidence="2 3">
    <name type="scientific">Candidatus Roizmanbacteria bacterium CG11_big_fil_rev_8_21_14_0_20_36_8</name>
    <dbReference type="NCBI Taxonomy" id="1974856"/>
    <lineage>
        <taxon>Bacteria</taxon>
        <taxon>Candidatus Roizmaniibacteriota</taxon>
    </lineage>
</organism>
<feature type="transmembrane region" description="Helical" evidence="1">
    <location>
        <begin position="253"/>
        <end position="268"/>
    </location>
</feature>
<comment type="caution">
    <text evidence="2">The sequence shown here is derived from an EMBL/GenBank/DDBJ whole genome shotgun (WGS) entry which is preliminary data.</text>
</comment>
<feature type="transmembrane region" description="Helical" evidence="1">
    <location>
        <begin position="84"/>
        <end position="102"/>
    </location>
</feature>